<dbReference type="InterPro" id="IPR002306">
    <property type="entry name" value="Trp-tRNA-ligase"/>
</dbReference>
<dbReference type="PROSITE" id="PS00178">
    <property type="entry name" value="AA_TRNA_LIGASE_I"/>
    <property type="match status" value="1"/>
</dbReference>
<dbReference type="InterPro" id="IPR002305">
    <property type="entry name" value="aa-tRNA-synth_Ic"/>
</dbReference>
<evidence type="ECO:0000256" key="4">
    <source>
        <dbReference type="ARBA" id="ARBA00013782"/>
    </source>
</evidence>
<evidence type="ECO:0000256" key="11">
    <source>
        <dbReference type="ARBA" id="ARBA00030268"/>
    </source>
</evidence>
<evidence type="ECO:0000256" key="9">
    <source>
        <dbReference type="ARBA" id="ARBA00022917"/>
    </source>
</evidence>
<dbReference type="FunFam" id="3.40.50.620:FF:000033">
    <property type="entry name" value="tryptophan--tRNA ligase, cytoplasmic"/>
    <property type="match status" value="1"/>
</dbReference>
<name>A0AAV9WZS7_9PEZI</name>
<evidence type="ECO:0000256" key="13">
    <source>
        <dbReference type="SAM" id="MobiDB-lite"/>
    </source>
</evidence>
<dbReference type="Gene3D" id="3.40.50.620">
    <property type="entry name" value="HUPs"/>
    <property type="match status" value="1"/>
</dbReference>
<dbReference type="Gene3D" id="1.10.240.10">
    <property type="entry name" value="Tyrosyl-Transfer RNA Synthetase"/>
    <property type="match status" value="1"/>
</dbReference>
<dbReference type="PANTHER" id="PTHR10055">
    <property type="entry name" value="TRYPTOPHANYL-TRNA SYNTHETASE"/>
    <property type="match status" value="1"/>
</dbReference>
<keyword evidence="9 12" id="KW-0648">Protein biosynthesis</keyword>
<dbReference type="GO" id="GO:0006436">
    <property type="term" value="P:tryptophanyl-tRNA aminoacylation"/>
    <property type="evidence" value="ECO:0007669"/>
    <property type="project" value="InterPro"/>
</dbReference>
<keyword evidence="15" id="KW-1185">Reference proteome</keyword>
<dbReference type="SUPFAM" id="SSF52374">
    <property type="entry name" value="Nucleotidylyl transferase"/>
    <property type="match status" value="1"/>
</dbReference>
<proteinExistence type="inferred from homology"/>
<organism evidence="14 15">
    <name type="scientific">Orbilia ellipsospora</name>
    <dbReference type="NCBI Taxonomy" id="2528407"/>
    <lineage>
        <taxon>Eukaryota</taxon>
        <taxon>Fungi</taxon>
        <taxon>Dikarya</taxon>
        <taxon>Ascomycota</taxon>
        <taxon>Pezizomycotina</taxon>
        <taxon>Orbiliomycetes</taxon>
        <taxon>Orbiliales</taxon>
        <taxon>Orbiliaceae</taxon>
        <taxon>Orbilia</taxon>
    </lineage>
</organism>
<comment type="caution">
    <text evidence="14">The sequence shown here is derived from an EMBL/GenBank/DDBJ whole genome shotgun (WGS) entry which is preliminary data.</text>
</comment>
<dbReference type="EC" id="6.1.1.2" evidence="3"/>
<evidence type="ECO:0000256" key="8">
    <source>
        <dbReference type="ARBA" id="ARBA00022840"/>
    </source>
</evidence>
<dbReference type="Proteomes" id="UP001365542">
    <property type="component" value="Unassembled WGS sequence"/>
</dbReference>
<comment type="similarity">
    <text evidence="2 12">Belongs to the class-I aminoacyl-tRNA synthetase family.</text>
</comment>
<keyword evidence="6 12" id="KW-0436">Ligase</keyword>
<dbReference type="FunFam" id="1.10.240.10:FF:000003">
    <property type="entry name" value="Tryptophan--tRNA ligase, cytoplasmic"/>
    <property type="match status" value="1"/>
</dbReference>
<evidence type="ECO:0000256" key="5">
    <source>
        <dbReference type="ARBA" id="ARBA00022490"/>
    </source>
</evidence>
<dbReference type="InterPro" id="IPR014729">
    <property type="entry name" value="Rossmann-like_a/b/a_fold"/>
</dbReference>
<keyword evidence="5" id="KW-0963">Cytoplasm</keyword>
<sequence length="501" mass="56218">MTPRLERTQLKIQAHLISTQLSTFHHVTATMSNPTEPPSIQPLTLSADPLPSALPGTAAPPVTENAGANSNAEQNIDPWNVQGAVVDGKVQAIDYDKLIQQFGTRKISPELLAKFERVTGHKPHRFLRRGYFFSHRDLESILDRYEQGKPFFLYTGRGPSSDSMHMGHMVPFLFTKWLQEVFDVPLVIMLTDDEKFLFKQELKIPDVKKFTRQNAKDIIAVGFDPKKTFIFSDFDFMGGAFYENVMAVAKCITTNQSKSVFGFDDSANIGKVFFAAVQIATAFATTFPHIFGTDTKKVASIPCLIPCAIDQDPYFRLSRDTAPRLKFQKPALIHSMFFPALGGPGSKMSASDPTSSIYMTDTAKEIQRKINKYAFSGGQTTTEEQRKYGGNPDVDVSYQYLSFLLDDDEELEKIKQSYRKGELLTGELKKICIGTLQNFVKEFQDRRKAVGEEELNEFMRVRPLVWGTEQQEERARIAKEKKDAEKAAAAAAAATKEKEAA</sequence>
<keyword evidence="10 12" id="KW-0030">Aminoacyl-tRNA synthetase</keyword>
<dbReference type="AlphaFoldDB" id="A0AAV9WZS7"/>
<accession>A0AAV9WZS7</accession>
<dbReference type="GO" id="GO:0005737">
    <property type="term" value="C:cytoplasm"/>
    <property type="evidence" value="ECO:0007669"/>
    <property type="project" value="UniProtKB-SubCell"/>
</dbReference>
<comment type="subcellular location">
    <subcellularLocation>
        <location evidence="1">Cytoplasm</location>
    </subcellularLocation>
</comment>
<evidence type="ECO:0000256" key="6">
    <source>
        <dbReference type="ARBA" id="ARBA00022598"/>
    </source>
</evidence>
<keyword evidence="7 12" id="KW-0547">Nucleotide-binding</keyword>
<evidence type="ECO:0000256" key="7">
    <source>
        <dbReference type="ARBA" id="ARBA00022741"/>
    </source>
</evidence>
<gene>
    <name evidence="14" type="primary">WRS1</name>
    <name evidence="14" type="ORF">TWF694_003625</name>
</gene>
<evidence type="ECO:0000313" key="15">
    <source>
        <dbReference type="Proteomes" id="UP001365542"/>
    </source>
</evidence>
<protein>
    <recommendedName>
        <fullName evidence="4">Tryptophan--tRNA ligase, cytoplasmic</fullName>
        <ecNumber evidence="3">6.1.1.2</ecNumber>
    </recommendedName>
    <alternativeName>
        <fullName evidence="11">Tryptophanyl-tRNA synthetase</fullName>
    </alternativeName>
</protein>
<feature type="region of interest" description="Disordered" evidence="13">
    <location>
        <begin position="29"/>
        <end position="74"/>
    </location>
</feature>
<evidence type="ECO:0000256" key="10">
    <source>
        <dbReference type="ARBA" id="ARBA00023146"/>
    </source>
</evidence>
<dbReference type="GO" id="GO:0005524">
    <property type="term" value="F:ATP binding"/>
    <property type="evidence" value="ECO:0007669"/>
    <property type="project" value="UniProtKB-KW"/>
</dbReference>
<evidence type="ECO:0000256" key="3">
    <source>
        <dbReference type="ARBA" id="ARBA00013161"/>
    </source>
</evidence>
<dbReference type="Pfam" id="PF00579">
    <property type="entry name" value="tRNA-synt_1b"/>
    <property type="match status" value="1"/>
</dbReference>
<dbReference type="InterPro" id="IPR001412">
    <property type="entry name" value="aa-tRNA-synth_I_CS"/>
</dbReference>
<reference evidence="14 15" key="1">
    <citation type="submission" date="2019-10" db="EMBL/GenBank/DDBJ databases">
        <authorList>
            <person name="Palmer J.M."/>
        </authorList>
    </citation>
    <scope>NUCLEOTIDE SEQUENCE [LARGE SCALE GENOMIC DNA]</scope>
    <source>
        <strain evidence="14 15">TWF694</strain>
    </source>
</reference>
<keyword evidence="8 12" id="KW-0067">ATP-binding</keyword>
<dbReference type="NCBIfam" id="TIGR00233">
    <property type="entry name" value="trpS"/>
    <property type="match status" value="1"/>
</dbReference>
<dbReference type="EMBL" id="JAVHJO010000013">
    <property type="protein sequence ID" value="KAK6530263.1"/>
    <property type="molecule type" value="Genomic_DNA"/>
</dbReference>
<evidence type="ECO:0000256" key="12">
    <source>
        <dbReference type="RuleBase" id="RU363036"/>
    </source>
</evidence>
<dbReference type="PANTHER" id="PTHR10055:SF1">
    <property type="entry name" value="TRYPTOPHAN--TRNA LIGASE, CYTOPLASMIC"/>
    <property type="match status" value="1"/>
</dbReference>
<dbReference type="PRINTS" id="PR01039">
    <property type="entry name" value="TRNASYNTHTRP"/>
</dbReference>
<evidence type="ECO:0000313" key="14">
    <source>
        <dbReference type="EMBL" id="KAK6530263.1"/>
    </source>
</evidence>
<dbReference type="GO" id="GO:0004830">
    <property type="term" value="F:tryptophan-tRNA ligase activity"/>
    <property type="evidence" value="ECO:0007669"/>
    <property type="project" value="UniProtKB-EC"/>
</dbReference>
<evidence type="ECO:0000256" key="1">
    <source>
        <dbReference type="ARBA" id="ARBA00004496"/>
    </source>
</evidence>
<evidence type="ECO:0000256" key="2">
    <source>
        <dbReference type="ARBA" id="ARBA00005594"/>
    </source>
</evidence>